<feature type="region of interest" description="Disordered" evidence="1">
    <location>
        <begin position="46"/>
        <end position="137"/>
    </location>
</feature>
<keyword evidence="2" id="KW-0732">Signal</keyword>
<accession>A0A9P0PCL1</accession>
<feature type="chain" id="PRO_5040160753" evidence="2">
    <location>
        <begin position="24"/>
        <end position="189"/>
    </location>
</feature>
<dbReference type="EMBL" id="CAKOFQ010006899">
    <property type="protein sequence ID" value="CAH1980758.1"/>
    <property type="molecule type" value="Genomic_DNA"/>
</dbReference>
<feature type="compositionally biased region" description="Basic and acidic residues" evidence="1">
    <location>
        <begin position="101"/>
        <end position="110"/>
    </location>
</feature>
<keyword evidence="4" id="KW-1185">Reference proteome</keyword>
<organism evidence="3 4">
    <name type="scientific">Acanthoscelides obtectus</name>
    <name type="common">Bean weevil</name>
    <name type="synonym">Bruchus obtectus</name>
    <dbReference type="NCBI Taxonomy" id="200917"/>
    <lineage>
        <taxon>Eukaryota</taxon>
        <taxon>Metazoa</taxon>
        <taxon>Ecdysozoa</taxon>
        <taxon>Arthropoda</taxon>
        <taxon>Hexapoda</taxon>
        <taxon>Insecta</taxon>
        <taxon>Pterygota</taxon>
        <taxon>Neoptera</taxon>
        <taxon>Endopterygota</taxon>
        <taxon>Coleoptera</taxon>
        <taxon>Polyphaga</taxon>
        <taxon>Cucujiformia</taxon>
        <taxon>Chrysomeloidea</taxon>
        <taxon>Chrysomelidae</taxon>
        <taxon>Bruchinae</taxon>
        <taxon>Bruchini</taxon>
        <taxon>Acanthoscelides</taxon>
    </lineage>
</organism>
<dbReference type="AlphaFoldDB" id="A0A9P0PCL1"/>
<feature type="compositionally biased region" description="Low complexity" evidence="1">
    <location>
        <begin position="155"/>
        <end position="173"/>
    </location>
</feature>
<feature type="signal peptide" evidence="2">
    <location>
        <begin position="1"/>
        <end position="23"/>
    </location>
</feature>
<feature type="compositionally biased region" description="Low complexity" evidence="1">
    <location>
        <begin position="89"/>
        <end position="100"/>
    </location>
</feature>
<comment type="caution">
    <text evidence="3">The sequence shown here is derived from an EMBL/GenBank/DDBJ whole genome shotgun (WGS) entry which is preliminary data.</text>
</comment>
<gene>
    <name evidence="3" type="ORF">ACAOBT_LOCUS14155</name>
</gene>
<feature type="compositionally biased region" description="Basic and acidic residues" evidence="1">
    <location>
        <begin position="174"/>
        <end position="189"/>
    </location>
</feature>
<feature type="region of interest" description="Disordered" evidence="1">
    <location>
        <begin position="155"/>
        <end position="189"/>
    </location>
</feature>
<reference evidence="3" key="1">
    <citation type="submission" date="2022-03" db="EMBL/GenBank/DDBJ databases">
        <authorList>
            <person name="Sayadi A."/>
        </authorList>
    </citation>
    <scope>NUCLEOTIDE SEQUENCE</scope>
</reference>
<evidence type="ECO:0000313" key="4">
    <source>
        <dbReference type="Proteomes" id="UP001152888"/>
    </source>
</evidence>
<dbReference type="Proteomes" id="UP001152888">
    <property type="component" value="Unassembled WGS sequence"/>
</dbReference>
<evidence type="ECO:0000313" key="3">
    <source>
        <dbReference type="EMBL" id="CAH1980758.1"/>
    </source>
</evidence>
<name>A0A9P0PCL1_ACAOB</name>
<feature type="compositionally biased region" description="Basic and acidic residues" evidence="1">
    <location>
        <begin position="118"/>
        <end position="128"/>
    </location>
</feature>
<sequence length="189" mass="21051">MRIAVALLLLGLAILADIQLTSCANPPPGSAEVPKVANVGSSSKLASHFGEESGSESQELQRSNRYHEESGEFNGKGEQIWPWHKTTTEKSTSSQTPEPSKTTEKARTHQAENVPRWPWDKSTTEKSKTTKQAHTAKKELCHPKFGCWPWHKTTKATTEQSQTTDAQETTEQDLPTKTHQTTEEAQRMI</sequence>
<evidence type="ECO:0000256" key="1">
    <source>
        <dbReference type="SAM" id="MobiDB-lite"/>
    </source>
</evidence>
<protein>
    <submittedName>
        <fullName evidence="3">Uncharacterized protein</fullName>
    </submittedName>
</protein>
<evidence type="ECO:0000256" key="2">
    <source>
        <dbReference type="SAM" id="SignalP"/>
    </source>
</evidence>
<proteinExistence type="predicted"/>